<dbReference type="Gene3D" id="3.40.50.12230">
    <property type="match status" value="1"/>
</dbReference>
<organism evidence="3 4">
    <name type="scientific">Natrinema salsiterrestre</name>
    <dbReference type="NCBI Taxonomy" id="2950540"/>
    <lineage>
        <taxon>Archaea</taxon>
        <taxon>Methanobacteriati</taxon>
        <taxon>Methanobacteriota</taxon>
        <taxon>Stenosarchaea group</taxon>
        <taxon>Halobacteria</taxon>
        <taxon>Halobacteriales</taxon>
        <taxon>Natrialbaceae</taxon>
        <taxon>Natrinema</taxon>
    </lineage>
</organism>
<dbReference type="InterPro" id="IPR005793">
    <property type="entry name" value="Formyl_trans_C"/>
</dbReference>
<reference evidence="3" key="1">
    <citation type="submission" date="2022-06" db="EMBL/GenBank/DDBJ databases">
        <title>Natrinema sp. a new haloarchaeum isolate from saline soil.</title>
        <authorList>
            <person name="Strakova D."/>
            <person name="Galisteo C."/>
            <person name="Sanchez-Porro C."/>
            <person name="Ventosa A."/>
        </authorList>
    </citation>
    <scope>NUCLEOTIDE SEQUENCE</scope>
    <source>
        <strain evidence="3">S1CR25-10</strain>
    </source>
</reference>
<dbReference type="PANTHER" id="PTHR11138:SF5">
    <property type="entry name" value="METHIONYL-TRNA FORMYLTRANSFERASE, MITOCHONDRIAL"/>
    <property type="match status" value="1"/>
</dbReference>
<dbReference type="SUPFAM" id="SSF53328">
    <property type="entry name" value="Formyltransferase"/>
    <property type="match status" value="1"/>
</dbReference>
<proteinExistence type="predicted"/>
<keyword evidence="4" id="KW-1185">Reference proteome</keyword>
<feature type="domain" description="Formyl transferase N-terminal" evidence="1">
    <location>
        <begin position="22"/>
        <end position="172"/>
    </location>
</feature>
<evidence type="ECO:0000259" key="2">
    <source>
        <dbReference type="Pfam" id="PF02911"/>
    </source>
</evidence>
<evidence type="ECO:0000313" key="4">
    <source>
        <dbReference type="Proteomes" id="UP001154061"/>
    </source>
</evidence>
<dbReference type="SUPFAM" id="SSF50486">
    <property type="entry name" value="FMT C-terminal domain-like"/>
    <property type="match status" value="1"/>
</dbReference>
<dbReference type="RefSeq" id="WP_277521353.1">
    <property type="nucleotide sequence ID" value="NZ_JAMQOT010000003.1"/>
</dbReference>
<dbReference type="Pfam" id="PF00551">
    <property type="entry name" value="Formyl_trans_N"/>
    <property type="match status" value="1"/>
</dbReference>
<dbReference type="InterPro" id="IPR036477">
    <property type="entry name" value="Formyl_transf_N_sf"/>
</dbReference>
<sequence>MRIVFVTHNKLGLACLEELAKLGANIKTVYTQPQREELSDQINFKSFTNEHGIPLHRVETVNDPKTVEEIKSYEPDLLFVVGWSRLVDTEVLAIPSVTALGMHPAPLPRGRGRAPIAWSIIKGLDTTALSFFHLVEEADAGDIVGQEPIPIETEDDATTLYEKVIDAGRELIRKYYPKFTAGEVPRTPQNKEAATWWPKRDPQQGLIDWTRPPEELYNWIRGLTRPYPGAFSYLEGQKITIWSANPPSGDRSFVRPGEIAYCEGGALGVGAWEGIIELTELEISDRGPMSPEALLSNTDFEVGDSFTNIRNRLNK</sequence>
<accession>A0A9Q4L1E8</accession>
<feature type="domain" description="Formyl transferase C-terminal" evidence="2">
    <location>
        <begin position="201"/>
        <end position="295"/>
    </location>
</feature>
<dbReference type="GO" id="GO:0005829">
    <property type="term" value="C:cytosol"/>
    <property type="evidence" value="ECO:0007669"/>
    <property type="project" value="TreeGrafter"/>
</dbReference>
<evidence type="ECO:0000313" key="3">
    <source>
        <dbReference type="EMBL" id="MDF9745852.1"/>
    </source>
</evidence>
<comment type="caution">
    <text evidence="3">The sequence shown here is derived from an EMBL/GenBank/DDBJ whole genome shotgun (WGS) entry which is preliminary data.</text>
</comment>
<dbReference type="InterPro" id="IPR002376">
    <property type="entry name" value="Formyl_transf_N"/>
</dbReference>
<protein>
    <submittedName>
        <fullName evidence="3">Methionyl-tRNA formyltransferase</fullName>
    </submittedName>
</protein>
<dbReference type="EMBL" id="JAMQOT010000003">
    <property type="protein sequence ID" value="MDF9745852.1"/>
    <property type="molecule type" value="Genomic_DNA"/>
</dbReference>
<dbReference type="Pfam" id="PF02911">
    <property type="entry name" value="Formyl_trans_C"/>
    <property type="match status" value="1"/>
</dbReference>
<dbReference type="GO" id="GO:0004479">
    <property type="term" value="F:methionyl-tRNA formyltransferase activity"/>
    <property type="evidence" value="ECO:0007669"/>
    <property type="project" value="TreeGrafter"/>
</dbReference>
<dbReference type="InterPro" id="IPR011034">
    <property type="entry name" value="Formyl_transferase-like_C_sf"/>
</dbReference>
<name>A0A9Q4L1E8_9EURY</name>
<dbReference type="AlphaFoldDB" id="A0A9Q4L1E8"/>
<evidence type="ECO:0000259" key="1">
    <source>
        <dbReference type="Pfam" id="PF00551"/>
    </source>
</evidence>
<gene>
    <name evidence="3" type="ORF">NDI89_09685</name>
</gene>
<dbReference type="Proteomes" id="UP001154061">
    <property type="component" value="Unassembled WGS sequence"/>
</dbReference>
<dbReference type="PANTHER" id="PTHR11138">
    <property type="entry name" value="METHIONYL-TRNA FORMYLTRANSFERASE"/>
    <property type="match status" value="1"/>
</dbReference>
<dbReference type="CDD" id="cd08702">
    <property type="entry name" value="Arna_FMT_C"/>
    <property type="match status" value="1"/>
</dbReference>